<dbReference type="GeneID" id="40267942"/>
<feature type="transmembrane region" description="Helical" evidence="2">
    <location>
        <begin position="428"/>
        <end position="451"/>
    </location>
</feature>
<reference evidence="4" key="1">
    <citation type="submission" date="2019-05" db="EMBL/GenBank/DDBJ databases">
        <title>Genome sequence and methylation pattern of the halophilic Archaeon Natrinema versiforme BOL5-4.</title>
        <authorList>
            <person name="DasSarma P."/>
            <person name="Anton B.P."/>
            <person name="DasSarma S.L."/>
            <person name="Martinez F.L."/>
            <person name="Guzman D."/>
            <person name="Roberts R.J."/>
            <person name="DasSarma S."/>
        </authorList>
    </citation>
    <scope>NUCLEOTIDE SEQUENCE [LARGE SCALE GENOMIC DNA]</scope>
    <source>
        <strain evidence="4">BOL5-4</strain>
        <plasmid evidence="4">pnve414</plasmid>
    </source>
</reference>
<dbReference type="EMBL" id="CP040332">
    <property type="protein sequence ID" value="QCS44901.1"/>
    <property type="molecule type" value="Genomic_DNA"/>
</dbReference>
<feature type="transmembrane region" description="Helical" evidence="2">
    <location>
        <begin position="375"/>
        <end position="394"/>
    </location>
</feature>
<dbReference type="RefSeq" id="WP_138247291.1">
    <property type="nucleotide sequence ID" value="NZ_CP040332.1"/>
</dbReference>
<evidence type="ECO:0008006" key="5">
    <source>
        <dbReference type="Google" id="ProtNLM"/>
    </source>
</evidence>
<feature type="transmembrane region" description="Helical" evidence="2">
    <location>
        <begin position="236"/>
        <end position="258"/>
    </location>
</feature>
<protein>
    <recommendedName>
        <fullName evidence="5">Glycosyltransferase family 39 protein</fullName>
    </recommendedName>
</protein>
<organism evidence="3 4">
    <name type="scientific">Natrinema versiforme</name>
    <dbReference type="NCBI Taxonomy" id="88724"/>
    <lineage>
        <taxon>Archaea</taxon>
        <taxon>Methanobacteriati</taxon>
        <taxon>Methanobacteriota</taxon>
        <taxon>Stenosarchaea group</taxon>
        <taxon>Halobacteria</taxon>
        <taxon>Halobacteriales</taxon>
        <taxon>Natrialbaceae</taxon>
        <taxon>Natrinema</taxon>
    </lineage>
</organism>
<feature type="region of interest" description="Disordered" evidence="1">
    <location>
        <begin position="501"/>
        <end position="526"/>
    </location>
</feature>
<feature type="transmembrane region" description="Helical" evidence="2">
    <location>
        <begin position="52"/>
        <end position="68"/>
    </location>
</feature>
<feature type="transmembrane region" description="Helical" evidence="2">
    <location>
        <begin position="341"/>
        <end position="363"/>
    </location>
</feature>
<evidence type="ECO:0000256" key="2">
    <source>
        <dbReference type="SAM" id="Phobius"/>
    </source>
</evidence>
<feature type="transmembrane region" description="Helical" evidence="2">
    <location>
        <begin position="400"/>
        <end position="416"/>
    </location>
</feature>
<feature type="transmembrane region" description="Helical" evidence="2">
    <location>
        <begin position="279"/>
        <end position="297"/>
    </location>
</feature>
<accession>A0A4P8WS68</accession>
<geneLocation type="plasmid" evidence="4">
    <name>pnve414</name>
</geneLocation>
<keyword evidence="2" id="KW-1133">Transmembrane helix</keyword>
<feature type="transmembrane region" description="Helical" evidence="2">
    <location>
        <begin position="12"/>
        <end position="32"/>
    </location>
</feature>
<feature type="transmembrane region" description="Helical" evidence="2">
    <location>
        <begin position="183"/>
        <end position="216"/>
    </location>
</feature>
<evidence type="ECO:0000256" key="1">
    <source>
        <dbReference type="SAM" id="MobiDB-lite"/>
    </source>
</evidence>
<keyword evidence="2" id="KW-0472">Membrane</keyword>
<sequence length="590" mass="65538">MRGYSAIREGRLQRLLLVLSLVLSVASVIHVLSTPPATGYEPSVTSAYSMELFGAVAVSSVLGLFVDATSERKRYWWKFLIPLFVSYLLLFCLPLFRGYALYGRGNSDVLFHLGEARTIVNTGFISPDNWYPVIHVLLAVLEQFGIPLEQGRYLVPLLFFGMYLGFVSLYATRVASDSTESIVLIGCALPLLFGRFHLSLHPSVLSFFVAPVFLYLLESYRSGKEQRRFTALSLVFASFVLFFHPITTLLVAVLILAYTVSSRLTRVVRRTTPTTDRRTATVFLFVLVGFSTWYTQFERLGTNLVQFIAPALRTRESAAEAQQAEAMGLKPTELVVQFLELYGSIAVYALLSGLFVVAVTVAVAKRTATRRDLDAAVQLFAGGGIAIGLVFYFTMSPIRGFRYLILAMTLAVGLLVSRRYGREQRRGFARVGALGVCLVLLVTFLAVGGLYTDHNHLTHSEAAGAEHTIETATGKYDTASYSTSRDIAWYSLGYRTATDRDVQPFRGGGPETEPPPSLGYGDDGDRPGDAFETYPQYLFLTEHDRRAPYNGSERAYTDSEHARLADDRAANKVYENGETELWLVDPAERQ</sequence>
<evidence type="ECO:0000313" key="4">
    <source>
        <dbReference type="Proteomes" id="UP000302218"/>
    </source>
</evidence>
<feature type="transmembrane region" description="Helical" evidence="2">
    <location>
        <begin position="75"/>
        <end position="96"/>
    </location>
</feature>
<dbReference type="AlphaFoldDB" id="A0A4P8WS68"/>
<gene>
    <name evidence="3" type="ORF">FEJ81_21680</name>
</gene>
<dbReference type="OrthoDB" id="137309at2157"/>
<feature type="transmembrane region" description="Helical" evidence="2">
    <location>
        <begin position="153"/>
        <end position="171"/>
    </location>
</feature>
<keyword evidence="2" id="KW-0812">Transmembrane</keyword>
<dbReference type="Proteomes" id="UP000302218">
    <property type="component" value="Plasmid pNVE414"/>
</dbReference>
<dbReference type="KEGG" id="nvr:FEJ81_21680"/>
<proteinExistence type="predicted"/>
<name>A0A4P8WS68_9EURY</name>
<evidence type="ECO:0000313" key="3">
    <source>
        <dbReference type="EMBL" id="QCS44901.1"/>
    </source>
</evidence>
<keyword evidence="3" id="KW-0614">Plasmid</keyword>